<keyword evidence="1" id="KW-0812">Transmembrane</keyword>
<evidence type="ECO:0000313" key="2">
    <source>
        <dbReference type="EMBL" id="MUF03490.1"/>
    </source>
</evidence>
<dbReference type="EMBL" id="WNNK01000002">
    <property type="protein sequence ID" value="MUF03490.1"/>
    <property type="molecule type" value="Genomic_DNA"/>
</dbReference>
<comment type="caution">
    <text evidence="2">The sequence shown here is derived from an EMBL/GenBank/DDBJ whole genome shotgun (WGS) entry which is preliminary data.</text>
</comment>
<reference evidence="2 3" key="1">
    <citation type="submission" date="2019-11" db="EMBL/GenBank/DDBJ databases">
        <title>Pseudomonas karstica sp. nov. and Pseudomonas spelaei sp. nov. from karst caves.</title>
        <authorList>
            <person name="Zeman M."/>
        </authorList>
    </citation>
    <scope>NUCLEOTIDE SEQUENCE [LARGE SCALE GENOMIC DNA]</scope>
    <source>
        <strain evidence="2 3">CCM 7893</strain>
    </source>
</reference>
<keyword evidence="1" id="KW-0472">Membrane</keyword>
<sequence>MDWEYIVLAPLVIGFQAFVLWMVYRLWKHLNKQRACATTPYAPGTGLNGANIPVLATFVGIRVLPWVALASNNLNPVLRIDGENLVYRVLRQQQRLLSSVLQVDVRSAYGTFNLIFEFRDSPMTFIANLGSPERGAYVLSMLPASVTLSERAQAAKIALPL</sequence>
<organism evidence="2 3">
    <name type="scientific">Pseudomonas spelaei</name>
    <dbReference type="NCBI Taxonomy" id="1055469"/>
    <lineage>
        <taxon>Bacteria</taxon>
        <taxon>Pseudomonadati</taxon>
        <taxon>Pseudomonadota</taxon>
        <taxon>Gammaproteobacteria</taxon>
        <taxon>Pseudomonadales</taxon>
        <taxon>Pseudomonadaceae</taxon>
        <taxon>Pseudomonas</taxon>
    </lineage>
</organism>
<dbReference type="Proteomes" id="UP000438196">
    <property type="component" value="Unassembled WGS sequence"/>
</dbReference>
<proteinExistence type="predicted"/>
<evidence type="ECO:0000313" key="3">
    <source>
        <dbReference type="Proteomes" id="UP000438196"/>
    </source>
</evidence>
<protein>
    <submittedName>
        <fullName evidence="2">Uncharacterized protein</fullName>
    </submittedName>
</protein>
<evidence type="ECO:0000256" key="1">
    <source>
        <dbReference type="SAM" id="Phobius"/>
    </source>
</evidence>
<accession>A0A6I3VYN7</accession>
<dbReference type="AlphaFoldDB" id="A0A6I3VYN7"/>
<name>A0A6I3VYN7_9PSED</name>
<feature type="transmembrane region" description="Helical" evidence="1">
    <location>
        <begin position="6"/>
        <end position="24"/>
    </location>
</feature>
<keyword evidence="3" id="KW-1185">Reference proteome</keyword>
<gene>
    <name evidence="2" type="ORF">GNF76_04040</name>
</gene>
<keyword evidence="1" id="KW-1133">Transmembrane helix</keyword>
<dbReference type="OrthoDB" id="8902835at2"/>
<dbReference type="RefSeq" id="WP_155581876.1">
    <property type="nucleotide sequence ID" value="NZ_JBHSTH010000001.1"/>
</dbReference>